<proteinExistence type="predicted"/>
<dbReference type="EMBL" id="KN827067">
    <property type="protein sequence ID" value="KIK77269.1"/>
    <property type="molecule type" value="Genomic_DNA"/>
</dbReference>
<evidence type="ECO:0000313" key="1">
    <source>
        <dbReference type="EMBL" id="KIK77269.1"/>
    </source>
</evidence>
<keyword evidence="2" id="KW-1185">Reference proteome</keyword>
<dbReference type="HOGENOM" id="CLU_1801090_0_0_1"/>
<reference evidence="2" key="2">
    <citation type="submission" date="2015-01" db="EMBL/GenBank/DDBJ databases">
        <title>Evolutionary Origins and Diversification of the Mycorrhizal Mutualists.</title>
        <authorList>
            <consortium name="DOE Joint Genome Institute"/>
            <consortium name="Mycorrhizal Genomics Consortium"/>
            <person name="Kohler A."/>
            <person name="Kuo A."/>
            <person name="Nagy L.G."/>
            <person name="Floudas D."/>
            <person name="Copeland A."/>
            <person name="Barry K.W."/>
            <person name="Cichocki N."/>
            <person name="Veneault-Fourrey C."/>
            <person name="LaButti K."/>
            <person name="Lindquist E.A."/>
            <person name="Lipzen A."/>
            <person name="Lundell T."/>
            <person name="Morin E."/>
            <person name="Murat C."/>
            <person name="Riley R."/>
            <person name="Ohm R."/>
            <person name="Sun H."/>
            <person name="Tunlid A."/>
            <person name="Henrissat B."/>
            <person name="Grigoriev I.V."/>
            <person name="Hibbett D.S."/>
            <person name="Martin F."/>
        </authorList>
    </citation>
    <scope>NUCLEOTIDE SEQUENCE [LARGE SCALE GENOMIC DNA]</scope>
    <source>
        <strain evidence="2">Ve08.2h10</strain>
    </source>
</reference>
<reference evidence="1 2" key="1">
    <citation type="submission" date="2014-04" db="EMBL/GenBank/DDBJ databases">
        <authorList>
            <consortium name="DOE Joint Genome Institute"/>
            <person name="Kuo A."/>
            <person name="Kohler A."/>
            <person name="Jargeat P."/>
            <person name="Nagy L.G."/>
            <person name="Floudas D."/>
            <person name="Copeland A."/>
            <person name="Barry K.W."/>
            <person name="Cichocki N."/>
            <person name="Veneault-Fourrey C."/>
            <person name="LaButti K."/>
            <person name="Lindquist E.A."/>
            <person name="Lipzen A."/>
            <person name="Lundell T."/>
            <person name="Morin E."/>
            <person name="Murat C."/>
            <person name="Sun H."/>
            <person name="Tunlid A."/>
            <person name="Henrissat B."/>
            <person name="Grigoriev I.V."/>
            <person name="Hibbett D.S."/>
            <person name="Martin F."/>
            <person name="Nordberg H.P."/>
            <person name="Cantor M.N."/>
            <person name="Hua S.X."/>
        </authorList>
    </citation>
    <scope>NUCLEOTIDE SEQUENCE [LARGE SCALE GENOMIC DNA]</scope>
    <source>
        <strain evidence="1 2">Ve08.2h10</strain>
    </source>
</reference>
<dbReference type="AlphaFoldDB" id="A0A0D0D9V1"/>
<dbReference type="Proteomes" id="UP000054538">
    <property type="component" value="Unassembled WGS sequence"/>
</dbReference>
<feature type="non-terminal residue" evidence="1">
    <location>
        <position position="1"/>
    </location>
</feature>
<organism evidence="1 2">
    <name type="scientific">Paxillus rubicundulus Ve08.2h10</name>
    <dbReference type="NCBI Taxonomy" id="930991"/>
    <lineage>
        <taxon>Eukaryota</taxon>
        <taxon>Fungi</taxon>
        <taxon>Dikarya</taxon>
        <taxon>Basidiomycota</taxon>
        <taxon>Agaricomycotina</taxon>
        <taxon>Agaricomycetes</taxon>
        <taxon>Agaricomycetidae</taxon>
        <taxon>Boletales</taxon>
        <taxon>Paxilineae</taxon>
        <taxon>Paxillaceae</taxon>
        <taxon>Paxillus</taxon>
    </lineage>
</organism>
<accession>A0A0D0D9V1</accession>
<name>A0A0D0D9V1_9AGAM</name>
<evidence type="ECO:0000313" key="2">
    <source>
        <dbReference type="Proteomes" id="UP000054538"/>
    </source>
</evidence>
<dbReference type="InParanoid" id="A0A0D0D9V1"/>
<protein>
    <submittedName>
        <fullName evidence="1">Uncharacterized protein</fullName>
    </submittedName>
</protein>
<sequence length="144" mass="15863">QSPFYLPNELLYVTVSLLGADDLETCTKVLTLLRDIAGPAYLATLNFSPTKTPYWLLVNEQTCLPLLVWRCLASFTLPKNLYFSSMQDHHLQALDIFIQSPQVANIPTVYLSCYGGSISMAMTATVLACIQASGSLEITYSLCS</sequence>
<dbReference type="OrthoDB" id="2693377at2759"/>
<gene>
    <name evidence="1" type="ORF">PAXRUDRAFT_167396</name>
</gene>